<dbReference type="InterPro" id="IPR058647">
    <property type="entry name" value="BSH_CzcB-like"/>
</dbReference>
<gene>
    <name evidence="6" type="ORF">HGH91_00550</name>
</gene>
<evidence type="ECO:0000259" key="5">
    <source>
        <dbReference type="Pfam" id="PF25973"/>
    </source>
</evidence>
<comment type="caution">
    <text evidence="6">The sequence shown here is derived from an EMBL/GenBank/DDBJ whole genome shotgun (WGS) entry which is preliminary data.</text>
</comment>
<dbReference type="Gene3D" id="1.10.287.470">
    <property type="entry name" value="Helix hairpin bin"/>
    <property type="match status" value="1"/>
</dbReference>
<dbReference type="Gene3D" id="2.40.420.20">
    <property type="match status" value="1"/>
</dbReference>
<evidence type="ECO:0000313" key="6">
    <source>
        <dbReference type="EMBL" id="NLR77093.1"/>
    </source>
</evidence>
<dbReference type="InterPro" id="IPR006143">
    <property type="entry name" value="RND_pump_MFP"/>
</dbReference>
<dbReference type="AlphaFoldDB" id="A0A847SBH5"/>
<dbReference type="Gene3D" id="2.40.50.100">
    <property type="match status" value="1"/>
</dbReference>
<feature type="domain" description="Multidrug resistance protein MdtA-like C-terminal permuted SH3" evidence="4">
    <location>
        <begin position="297"/>
        <end position="355"/>
    </location>
</feature>
<evidence type="ECO:0000256" key="2">
    <source>
        <dbReference type="ARBA" id="ARBA00022448"/>
    </source>
</evidence>
<protein>
    <submittedName>
        <fullName evidence="6">Efflux RND transporter periplasmic adaptor subunit</fullName>
    </submittedName>
</protein>
<keyword evidence="7" id="KW-1185">Reference proteome</keyword>
<sequence length="365" mass="39809">MKAGSMSRFFFFFAGILLVQGCNTQPDKVADEKQKYIIPDTVLSSLKIDTVQKGALVNDLTLTGKVTTNDDNVSKIYPLVSGKIRDIKVALGDYVNKGQTLAVMSSTEMAGYSADLVNAEAGLSVAKKNMDATQDMYKSGIASQKDLLSAETDYQKAQSELGRVKRVLNINGGNTGGEYVITSPISGFVVEKLVTNNTMVRADAGTQLFTISDLKNVWIMANVYESNIGQVHMGDNVEVTTLSYPGKVFHGTVDKMYNVLDPTNKVMKVRIVMSNEDYSLKPEMFASIRVVYKDGEQAMSIPSSALIFDNSRYYVLIYHSKSDVKITPVSVINSIGDRTYISAGVNAGDQVIASQAILIYDALNN</sequence>
<dbReference type="PROSITE" id="PS51257">
    <property type="entry name" value="PROKAR_LIPOPROTEIN"/>
    <property type="match status" value="1"/>
</dbReference>
<dbReference type="FunFam" id="2.40.30.170:FF:000010">
    <property type="entry name" value="Efflux RND transporter periplasmic adaptor subunit"/>
    <property type="match status" value="1"/>
</dbReference>
<dbReference type="GO" id="GO:0015679">
    <property type="term" value="P:plasma membrane copper ion transport"/>
    <property type="evidence" value="ECO:0007669"/>
    <property type="project" value="TreeGrafter"/>
</dbReference>
<evidence type="ECO:0000259" key="4">
    <source>
        <dbReference type="Pfam" id="PF25967"/>
    </source>
</evidence>
<dbReference type="Gene3D" id="2.40.30.170">
    <property type="match status" value="1"/>
</dbReference>
<keyword evidence="2" id="KW-0813">Transport</keyword>
<reference evidence="6 7" key="1">
    <citation type="submission" date="2020-04" db="EMBL/GenBank/DDBJ databases">
        <authorList>
            <person name="Yin C."/>
        </authorList>
    </citation>
    <scope>NUCLEOTIDE SEQUENCE [LARGE SCALE GENOMIC DNA]</scope>
    <source>
        <strain evidence="6 7">Ak56</strain>
    </source>
</reference>
<dbReference type="Pfam" id="PF25967">
    <property type="entry name" value="RND-MFP_C"/>
    <property type="match status" value="1"/>
</dbReference>
<dbReference type="PANTHER" id="PTHR30097:SF4">
    <property type="entry name" value="SLR6042 PROTEIN"/>
    <property type="match status" value="1"/>
</dbReference>
<feature type="domain" description="CzcB-like barrel-sandwich hybrid" evidence="5">
    <location>
        <begin position="74"/>
        <end position="213"/>
    </location>
</feature>
<comment type="similarity">
    <text evidence="1">Belongs to the membrane fusion protein (MFP) (TC 8.A.1) family.</text>
</comment>
<dbReference type="InterPro" id="IPR058627">
    <property type="entry name" value="MdtA-like_C"/>
</dbReference>
<evidence type="ECO:0000313" key="7">
    <source>
        <dbReference type="Proteomes" id="UP000552864"/>
    </source>
</evidence>
<feature type="domain" description="CusB-like beta-barrel" evidence="3">
    <location>
        <begin position="216"/>
        <end position="290"/>
    </location>
</feature>
<dbReference type="GO" id="GO:0060003">
    <property type="term" value="P:copper ion export"/>
    <property type="evidence" value="ECO:0007669"/>
    <property type="project" value="TreeGrafter"/>
</dbReference>
<dbReference type="SUPFAM" id="SSF111369">
    <property type="entry name" value="HlyD-like secretion proteins"/>
    <property type="match status" value="1"/>
</dbReference>
<dbReference type="PANTHER" id="PTHR30097">
    <property type="entry name" value="CATION EFFLUX SYSTEM PROTEIN CUSB"/>
    <property type="match status" value="1"/>
</dbReference>
<accession>A0A847SBH5</accession>
<organism evidence="6 7">
    <name type="scientific">Chitinophaga eiseniae</name>
    <dbReference type="NCBI Taxonomy" id="634771"/>
    <lineage>
        <taxon>Bacteria</taxon>
        <taxon>Pseudomonadati</taxon>
        <taxon>Bacteroidota</taxon>
        <taxon>Chitinophagia</taxon>
        <taxon>Chitinophagales</taxon>
        <taxon>Chitinophagaceae</taxon>
        <taxon>Chitinophaga</taxon>
    </lineage>
</organism>
<name>A0A847SBH5_9BACT</name>
<dbReference type="GO" id="GO:0016020">
    <property type="term" value="C:membrane"/>
    <property type="evidence" value="ECO:0007669"/>
    <property type="project" value="InterPro"/>
</dbReference>
<dbReference type="Pfam" id="PF25973">
    <property type="entry name" value="BSH_CzcB"/>
    <property type="match status" value="1"/>
</dbReference>
<dbReference type="Pfam" id="PF25954">
    <property type="entry name" value="Beta-barrel_RND_2"/>
    <property type="match status" value="1"/>
</dbReference>
<dbReference type="InterPro" id="IPR058792">
    <property type="entry name" value="Beta-barrel_RND_2"/>
</dbReference>
<dbReference type="GO" id="GO:0015562">
    <property type="term" value="F:efflux transmembrane transporter activity"/>
    <property type="evidence" value="ECO:0007669"/>
    <property type="project" value="InterPro"/>
</dbReference>
<dbReference type="InterPro" id="IPR051909">
    <property type="entry name" value="MFP_Cation_Efflux"/>
</dbReference>
<dbReference type="Proteomes" id="UP000552864">
    <property type="component" value="Unassembled WGS sequence"/>
</dbReference>
<dbReference type="GO" id="GO:0030313">
    <property type="term" value="C:cell envelope"/>
    <property type="evidence" value="ECO:0007669"/>
    <property type="project" value="TreeGrafter"/>
</dbReference>
<proteinExistence type="inferred from homology"/>
<dbReference type="NCBIfam" id="TIGR01730">
    <property type="entry name" value="RND_mfp"/>
    <property type="match status" value="1"/>
</dbReference>
<dbReference type="EMBL" id="JABAHZ010000001">
    <property type="protein sequence ID" value="NLR77093.1"/>
    <property type="molecule type" value="Genomic_DNA"/>
</dbReference>
<evidence type="ECO:0000256" key="1">
    <source>
        <dbReference type="ARBA" id="ARBA00009477"/>
    </source>
</evidence>
<evidence type="ECO:0000259" key="3">
    <source>
        <dbReference type="Pfam" id="PF25954"/>
    </source>
</evidence>